<gene>
    <name evidence="2" type="ORF">GCM10022381_16750</name>
</gene>
<accession>A0ABP7KEF9</accession>
<organism evidence="2 3">
    <name type="scientific">Leifsonia kafniensis</name>
    <dbReference type="NCBI Taxonomy" id="475957"/>
    <lineage>
        <taxon>Bacteria</taxon>
        <taxon>Bacillati</taxon>
        <taxon>Actinomycetota</taxon>
        <taxon>Actinomycetes</taxon>
        <taxon>Micrococcales</taxon>
        <taxon>Microbacteriaceae</taxon>
        <taxon>Leifsonia</taxon>
    </lineage>
</organism>
<evidence type="ECO:0008006" key="4">
    <source>
        <dbReference type="Google" id="ProtNLM"/>
    </source>
</evidence>
<reference evidence="3" key="1">
    <citation type="journal article" date="2019" name="Int. J. Syst. Evol. Microbiol.">
        <title>The Global Catalogue of Microorganisms (GCM) 10K type strain sequencing project: providing services to taxonomists for standard genome sequencing and annotation.</title>
        <authorList>
            <consortium name="The Broad Institute Genomics Platform"/>
            <consortium name="The Broad Institute Genome Sequencing Center for Infectious Disease"/>
            <person name="Wu L."/>
            <person name="Ma J."/>
        </authorList>
    </citation>
    <scope>NUCLEOTIDE SEQUENCE [LARGE SCALE GENOMIC DNA]</scope>
    <source>
        <strain evidence="3">JCM 17021</strain>
    </source>
</reference>
<protein>
    <recommendedName>
        <fullName evidence="4">Acyl-CoA carboxylase subunit epsilon</fullName>
    </recommendedName>
</protein>
<proteinExistence type="predicted"/>
<evidence type="ECO:0000313" key="2">
    <source>
        <dbReference type="EMBL" id="GAA3874656.1"/>
    </source>
</evidence>
<evidence type="ECO:0000256" key="1">
    <source>
        <dbReference type="SAM" id="MobiDB-lite"/>
    </source>
</evidence>
<dbReference type="Proteomes" id="UP001501803">
    <property type="component" value="Unassembled WGS sequence"/>
</dbReference>
<dbReference type="RefSeq" id="WP_345064775.1">
    <property type="nucleotide sequence ID" value="NZ_BAABCN010000003.1"/>
</dbReference>
<dbReference type="Pfam" id="PF13822">
    <property type="entry name" value="ACC_epsilon"/>
    <property type="match status" value="1"/>
</dbReference>
<evidence type="ECO:0000313" key="3">
    <source>
        <dbReference type="Proteomes" id="UP001501803"/>
    </source>
</evidence>
<sequence>MADENASEEVARSRLTFVTTGLSATEVSAVSAVLGGLLQAESDSLRATPPHGQSAWHRSQRELRSPLTPGYGQWRGFSG</sequence>
<feature type="region of interest" description="Disordered" evidence="1">
    <location>
        <begin position="44"/>
        <end position="79"/>
    </location>
</feature>
<dbReference type="InterPro" id="IPR032716">
    <property type="entry name" value="ACC_epsilon"/>
</dbReference>
<dbReference type="EMBL" id="BAABCN010000003">
    <property type="protein sequence ID" value="GAA3874656.1"/>
    <property type="molecule type" value="Genomic_DNA"/>
</dbReference>
<name>A0ABP7KEF9_9MICO</name>
<keyword evidence="3" id="KW-1185">Reference proteome</keyword>
<comment type="caution">
    <text evidence="2">The sequence shown here is derived from an EMBL/GenBank/DDBJ whole genome shotgun (WGS) entry which is preliminary data.</text>
</comment>